<dbReference type="UniPathway" id="UPA00094"/>
<dbReference type="PROSITE" id="PS50075">
    <property type="entry name" value="CARRIER"/>
    <property type="match status" value="1"/>
</dbReference>
<evidence type="ECO:0000256" key="6">
    <source>
        <dbReference type="ARBA" id="ARBA00022553"/>
    </source>
</evidence>
<keyword evidence="5" id="KW-0596">Phosphopantetheine</keyword>
<evidence type="ECO:0000259" key="24">
    <source>
        <dbReference type="PROSITE" id="PS50075"/>
    </source>
</evidence>
<reference evidence="26 27" key="1">
    <citation type="submission" date="2017-05" db="EMBL/GenBank/DDBJ databases">
        <title>Genomic insights into alkan degradation activity of Oleiphilus messinensis.</title>
        <authorList>
            <person name="Kozyavkin S.A."/>
            <person name="Slesarev A.I."/>
            <person name="Golyshin P.N."/>
            <person name="Korzhenkov A."/>
            <person name="Golyshina O.N."/>
            <person name="Toshchakov S.V."/>
        </authorList>
    </citation>
    <scope>NUCLEOTIDE SEQUENCE [LARGE SCALE GENOMIC DNA]</scope>
    <source>
        <strain evidence="26 27">ME102</strain>
    </source>
</reference>
<evidence type="ECO:0000256" key="19">
    <source>
        <dbReference type="ARBA" id="ARBA00073623"/>
    </source>
</evidence>
<dbReference type="PANTHER" id="PTHR43775:SF51">
    <property type="entry name" value="INACTIVE PHENOLPHTHIOCEROL SYNTHESIS POLYKETIDE SYNTHASE TYPE I PKS1-RELATED"/>
    <property type="match status" value="1"/>
</dbReference>
<dbReference type="Pfam" id="PF00109">
    <property type="entry name" value="ketoacyl-synt"/>
    <property type="match status" value="1"/>
</dbReference>
<evidence type="ECO:0000256" key="5">
    <source>
        <dbReference type="ARBA" id="ARBA00022450"/>
    </source>
</evidence>
<evidence type="ECO:0000256" key="2">
    <source>
        <dbReference type="ARBA" id="ARBA00001957"/>
    </source>
</evidence>
<comment type="pathway">
    <text evidence="3">Lipid metabolism; fatty acid biosynthesis.</text>
</comment>
<dbReference type="PROSITE" id="PS52004">
    <property type="entry name" value="KS3_2"/>
    <property type="match status" value="1"/>
</dbReference>
<keyword evidence="27" id="KW-1185">Reference proteome</keyword>
<dbReference type="InterPro" id="IPR029063">
    <property type="entry name" value="SAM-dependent_MTases_sf"/>
</dbReference>
<dbReference type="InterPro" id="IPR013968">
    <property type="entry name" value="PKS_KR"/>
</dbReference>
<evidence type="ECO:0000256" key="1">
    <source>
        <dbReference type="ARBA" id="ARBA00001937"/>
    </source>
</evidence>
<dbReference type="FunFam" id="1.10.1200.10:FF:000005">
    <property type="entry name" value="Nonribosomal peptide synthetase 1"/>
    <property type="match status" value="1"/>
</dbReference>
<dbReference type="EMBL" id="CP021425">
    <property type="protein sequence ID" value="ARU56728.1"/>
    <property type="molecule type" value="Genomic_DNA"/>
</dbReference>
<dbReference type="SMART" id="SM00827">
    <property type="entry name" value="PKS_AT"/>
    <property type="match status" value="1"/>
</dbReference>
<dbReference type="InterPro" id="IPR016036">
    <property type="entry name" value="Malonyl_transacylase_ACP-bd"/>
</dbReference>
<dbReference type="SMART" id="SM00825">
    <property type="entry name" value="PKS_KS"/>
    <property type="match status" value="1"/>
</dbReference>
<dbReference type="Pfam" id="PF16197">
    <property type="entry name" value="KAsynt_C_assoc"/>
    <property type="match status" value="1"/>
</dbReference>
<evidence type="ECO:0000256" key="13">
    <source>
        <dbReference type="ARBA" id="ARBA00050973"/>
    </source>
</evidence>
<evidence type="ECO:0000256" key="17">
    <source>
        <dbReference type="ARBA" id="ARBA00058455"/>
    </source>
</evidence>
<accession>A0A1Y0I8B1</accession>
<name>A0A1Y0I8B1_9GAMM</name>
<dbReference type="Gene3D" id="3.40.50.1820">
    <property type="entry name" value="alpha/beta hydrolase"/>
    <property type="match status" value="1"/>
</dbReference>
<evidence type="ECO:0000256" key="22">
    <source>
        <dbReference type="ARBA" id="ARBA00084020"/>
    </source>
</evidence>
<dbReference type="PROSITE" id="PS00012">
    <property type="entry name" value="PHOSPHOPANTETHEINE"/>
    <property type="match status" value="1"/>
</dbReference>
<dbReference type="SUPFAM" id="SSF52151">
    <property type="entry name" value="FabD/lysophospholipase-like"/>
    <property type="match status" value="1"/>
</dbReference>
<dbReference type="RefSeq" id="WP_087461692.1">
    <property type="nucleotide sequence ID" value="NZ_CP021425.1"/>
</dbReference>
<dbReference type="InterPro" id="IPR014043">
    <property type="entry name" value="Acyl_transferase_dom"/>
</dbReference>
<comment type="cofactor">
    <cofactor evidence="1">
        <name>NADP(+)</name>
        <dbReference type="ChEBI" id="CHEBI:58349"/>
    </cofactor>
</comment>
<keyword evidence="12" id="KW-0511">Multifunctional enzyme</keyword>
<evidence type="ECO:0000256" key="15">
    <source>
        <dbReference type="ARBA" id="ARBA00052119"/>
    </source>
</evidence>
<dbReference type="InterPro" id="IPR013217">
    <property type="entry name" value="Methyltransf_12"/>
</dbReference>
<keyword evidence="7" id="KW-0808">Transferase</keyword>
<dbReference type="InterPro" id="IPR014031">
    <property type="entry name" value="Ketoacyl_synth_C"/>
</dbReference>
<dbReference type="CDD" id="cd00833">
    <property type="entry name" value="PKS"/>
    <property type="match status" value="1"/>
</dbReference>
<comment type="catalytic activity">
    <reaction evidence="15">
        <text>docosanoyl-[(phenol)carboxyphthiodiolenone synthase] + 2 (S)-methylmalonyl-CoA + 3 malonyl-CoA + 5 NADPH + 10 H(+) = C34-carboxyphthiodiolenone-[(phenol)carboxyphthiodiolenone synthase] + 5 CO2 + 5 NADP(+) + 5 CoA + 2 H2O</text>
        <dbReference type="Rhea" id="RHEA:57752"/>
        <dbReference type="Rhea" id="RHEA-COMP:14987"/>
        <dbReference type="Rhea" id="RHEA-COMP:14988"/>
        <dbReference type="ChEBI" id="CHEBI:15377"/>
        <dbReference type="ChEBI" id="CHEBI:15378"/>
        <dbReference type="ChEBI" id="CHEBI:16526"/>
        <dbReference type="ChEBI" id="CHEBI:57287"/>
        <dbReference type="ChEBI" id="CHEBI:57327"/>
        <dbReference type="ChEBI" id="CHEBI:57384"/>
        <dbReference type="ChEBI" id="CHEBI:57783"/>
        <dbReference type="ChEBI" id="CHEBI:58349"/>
        <dbReference type="ChEBI" id="CHEBI:142237"/>
        <dbReference type="ChEBI" id="CHEBI:142238"/>
        <dbReference type="EC" id="2.3.1.292"/>
    </reaction>
</comment>
<feature type="region of interest" description="Disordered" evidence="23">
    <location>
        <begin position="1255"/>
        <end position="1275"/>
    </location>
</feature>
<comment type="catalytic activity">
    <reaction evidence="16">
        <text>icosanoyl-[(phenol)carboxyphthiodiolenone synthase] + 2 (S)-methylmalonyl-CoA + 3 malonyl-CoA + 5 NADPH + 10 H(+) = C32-carboxyphthiodiolenone-[(phenol)carboxyphthiodiolenone synthase] + 5 CO2 + 5 NADP(+) + 5 CoA + 2 H2O</text>
        <dbReference type="Rhea" id="RHEA:57748"/>
        <dbReference type="Rhea" id="RHEA-COMP:14985"/>
        <dbReference type="Rhea" id="RHEA-COMP:14986"/>
        <dbReference type="ChEBI" id="CHEBI:15377"/>
        <dbReference type="ChEBI" id="CHEBI:15378"/>
        <dbReference type="ChEBI" id="CHEBI:16526"/>
        <dbReference type="ChEBI" id="CHEBI:57287"/>
        <dbReference type="ChEBI" id="CHEBI:57327"/>
        <dbReference type="ChEBI" id="CHEBI:57384"/>
        <dbReference type="ChEBI" id="CHEBI:57783"/>
        <dbReference type="ChEBI" id="CHEBI:58349"/>
        <dbReference type="ChEBI" id="CHEBI:87848"/>
        <dbReference type="ChEBI" id="CHEBI:142236"/>
        <dbReference type="EC" id="2.3.1.292"/>
    </reaction>
</comment>
<dbReference type="OrthoDB" id="9778690at2"/>
<dbReference type="SUPFAM" id="SSF53901">
    <property type="entry name" value="Thiolase-like"/>
    <property type="match status" value="1"/>
</dbReference>
<dbReference type="KEGG" id="ome:OLMES_2678"/>
<dbReference type="InterPro" id="IPR014030">
    <property type="entry name" value="Ketoacyl_synth_N"/>
</dbReference>
<dbReference type="InterPro" id="IPR020806">
    <property type="entry name" value="PKS_PP-bd"/>
</dbReference>
<dbReference type="PROSITE" id="PS00606">
    <property type="entry name" value="KS3_1"/>
    <property type="match status" value="1"/>
</dbReference>
<dbReference type="EC" id="2.3.1.292" evidence="18"/>
<dbReference type="Pfam" id="PF00550">
    <property type="entry name" value="PP-binding"/>
    <property type="match status" value="1"/>
</dbReference>
<dbReference type="GO" id="GO:0004315">
    <property type="term" value="F:3-oxoacyl-[acyl-carrier-protein] synthase activity"/>
    <property type="evidence" value="ECO:0007669"/>
    <property type="project" value="InterPro"/>
</dbReference>
<evidence type="ECO:0000256" key="21">
    <source>
        <dbReference type="ARBA" id="ARBA00078169"/>
    </source>
</evidence>
<dbReference type="InterPro" id="IPR036291">
    <property type="entry name" value="NAD(P)-bd_dom_sf"/>
</dbReference>
<evidence type="ECO:0000256" key="23">
    <source>
        <dbReference type="SAM" id="MobiDB-lite"/>
    </source>
</evidence>
<dbReference type="Gene3D" id="3.40.50.150">
    <property type="entry name" value="Vaccinia Virus protein VP39"/>
    <property type="match status" value="1"/>
</dbReference>
<evidence type="ECO:0000256" key="9">
    <source>
        <dbReference type="ARBA" id="ARBA00022857"/>
    </source>
</evidence>
<dbReference type="SUPFAM" id="SSF53335">
    <property type="entry name" value="S-adenosyl-L-methionine-dependent methyltransferases"/>
    <property type="match status" value="1"/>
</dbReference>
<dbReference type="CDD" id="cd02440">
    <property type="entry name" value="AdoMet_MTases"/>
    <property type="match status" value="1"/>
</dbReference>
<keyword evidence="11" id="KW-0443">Lipid metabolism</keyword>
<dbReference type="Gene3D" id="3.40.366.10">
    <property type="entry name" value="Malonyl-Coenzyme A Acyl Carrier Protein, domain 2"/>
    <property type="match status" value="1"/>
</dbReference>
<dbReference type="Pfam" id="PF08659">
    <property type="entry name" value="KR"/>
    <property type="match status" value="2"/>
</dbReference>
<comment type="similarity">
    <text evidence="4">Belongs to the short-chain dehydrogenases/reductases (SDR) family.</text>
</comment>
<evidence type="ECO:0000256" key="18">
    <source>
        <dbReference type="ARBA" id="ARBA00066974"/>
    </source>
</evidence>
<sequence>MKDNTLPQVPSDAIAIIGMDCRFPGAKNIREFWSNLINQTDSITTFSSEELAKAGVAPEQLNNPAYVPRRGRLDGYDRFDAAFFGYSPREAEMMDPQHRLFLECCWHALEDSGHHGQGDENRIGVFAGIGMPTYILKNIMTHPELTGPDMDYQLLIGNDKDFAPSKVSYKLNLKGPSININTACSTSLVAVHLACQSLLDCQSDMALAGAATIRIPQEEGYLYQDGGIPSPDGVCRAFDADAKGTIGGSGVGVVLLRRLEDALADGDDIYAVIRASALNNDGSDKIGYTAPSETGEAEVIAEAQALADIPAHTIGFIEAHGTATPLGDPIEVAALTRAFRLDTEQNQFCALGSVKTNFGHLDTAAGMAGLIKAALAIKHKTIPATKHFKTPNPKLNLEQSPFFVNTETLPWESIYPLRAGVSSFGVGGTNAHVILEEAPDISRINLTLSPSQTSSSDSSSPSQHALNSDAQLFVLSAKSTESLRDMQLELADYLAGMNEADAPSLKDIAFTLAQGRRVFKYRFHFVASTRAALIEGLRTAAQRQDTIYTIPKAPVRVAFLFPGQGSQTIAMASQYYECFAVFRTALDTCAEILKNYFDPEISQSFAGDIRNLLQLSMLSETMDNQKLEDTLRQTAIAQPVLFSVCYSTAELLKSLGIRPSAFLGHSLGEYVAACQSGVFSLEDGLKIVTSRGAWMQATESGAMLAVGSDASHCLSLLKEHLFESLTVAGINGPLSTTISGHSAQIAEFAQILEEHNIPVKQLRTSGAFHSQLMASVKAPLQDLMSAIPLSAPKLPVMSNLTGACLSPEQACSPEYWVAQMMSTVQFANGLEQLQGHAEIVIESGPGKALTALACTQDWRGKAFSTEGQTANLLEVVGALWRLETTIDWSAFYADRLDTQVIRRVHLPGYPFQRQRFWIDRAQAGQHQNHRPGFGRQENSIPTGDVRSPVKDWFYTPIWKQLAPVPRAQRLDNRWLLLMSPGSLRDDIETSLKQAGALVDCVEVPQIKNLKVQLQGYLEHGKFENTIPDKIIYALPLEGIDSQSSEQYGKRQIPDSTTLTQQLESGYVGFTHLLQAWNHIFPSRHIEIHALTTGTCSPCGLDAILPAQAALLGPIKVAQLEYDQIKCQCIDIEVPRFGNPDTNQTGQSESIKQLCNTIISECTSAFGSESESNGARNFYWVALRQPLLMNKTQRWVRAFDKLHLPDQVITSKAQDYRNTYVIAGGFGGIGLQIAEGLARREQANIILLGRTTPPTEATVGSISSTETQTTEKQTRPAWCPPQNTGDFEQQLLNEYAIKSVDDYENLRQALGALCTSLLANFVHSVAQSSPDSDGFSTRELAVLPRFEKFFEWMHEILEESGHLERDSDRYSWCKPLLSEQAIATQLQKFASDFPGFYPMVEFMNHCTTRYKAALTGEVEAISVLYPKGQPSLLAETVKQTAEHTHHRVYGQLLQHLIKDRLEHHKQHSSGPLRILEVGAGTGILTNWILPAIQDEQIEYHFTDLGRSFVLEAQDKFAHCKNMSFATYDAGIAPEEQGFDEYSFDLVLELDAIHATRDLPVTCKQLKRLLKSNGWLCLLESTRTETWTNMVYGLAEGWWYFKDNLRTDSPLISLQSWQTLLQASGYENVSTFGRDSLDPNNPGNCGLILACQPADAVPADKQVSNTAMPLSSVDNIPDRINLLRALKANVSCIAVDIGNPEQVETALAPVLQALPPVTGIIHCAATENRGPIELKTPEAQSGEFIAKVYGTVNLINAVSRGASRVDSQNQSLKFIALSSSISAISPGSGDSEYCAANSCVDSFAEYLQQQGYPAFTINWERWTSVGMANAFERLHLQKTGALPAGGMTTEEGVDAFFRMVNASADGSPLHHFVMSEHPVEQMIANAQQLRAAGLKSTVEPDTPDDNAEQISTVHYQSDREHQIAIIWQDVLGIKTVSRDDNFHALGGDSLIAIKLVSRIKQNLSTELSVSTLFQNPTIAELVNVLGGSDAQEAHEMDEGVI</sequence>
<dbReference type="Gene3D" id="3.30.70.3290">
    <property type="match status" value="1"/>
</dbReference>
<dbReference type="InterPro" id="IPR016039">
    <property type="entry name" value="Thiolase-like"/>
</dbReference>
<dbReference type="SUPFAM" id="SSF51735">
    <property type="entry name" value="NAD(P)-binding Rossmann-fold domains"/>
    <property type="match status" value="2"/>
</dbReference>
<dbReference type="SMART" id="SM00823">
    <property type="entry name" value="PKS_PP"/>
    <property type="match status" value="1"/>
</dbReference>
<dbReference type="InterPro" id="IPR050091">
    <property type="entry name" value="PKS_NRPS_Biosynth_Enz"/>
</dbReference>
<evidence type="ECO:0000256" key="14">
    <source>
        <dbReference type="ARBA" id="ARBA00051971"/>
    </source>
</evidence>
<dbReference type="InterPro" id="IPR032821">
    <property type="entry name" value="PKS_assoc"/>
</dbReference>
<evidence type="ECO:0000313" key="26">
    <source>
        <dbReference type="EMBL" id="ARU56728.1"/>
    </source>
</evidence>
<dbReference type="InterPro" id="IPR036736">
    <property type="entry name" value="ACP-like_sf"/>
</dbReference>
<evidence type="ECO:0000256" key="3">
    <source>
        <dbReference type="ARBA" id="ARBA00005194"/>
    </source>
</evidence>
<keyword evidence="9" id="KW-0521">NADP</keyword>
<dbReference type="Pfam" id="PF00698">
    <property type="entry name" value="Acyl_transf_1"/>
    <property type="match status" value="1"/>
</dbReference>
<dbReference type="Gene3D" id="3.40.47.10">
    <property type="match status" value="1"/>
</dbReference>
<evidence type="ECO:0000256" key="16">
    <source>
        <dbReference type="ARBA" id="ARBA00052745"/>
    </source>
</evidence>
<dbReference type="Gene3D" id="3.40.50.720">
    <property type="entry name" value="NAD(P)-binding Rossmann-like Domain"/>
    <property type="match status" value="2"/>
</dbReference>
<comment type="catalytic activity">
    <reaction evidence="14">
        <text>19-(4-hydroxyphenyl)nonadecanoyl-[(phenol)carboxyphthiodiolenone synthase] + 2 (S)-methylmalonyl-CoA + 3 malonyl-CoA + 5 NADPH + 10 H(+) = C37-(phenol)carboxyphthiodiolenone-[(phenol)carboxyphthiodiolenone synthase] + 5 CO2 + 5 NADP(+) + 5 CoA + 2 H2O</text>
        <dbReference type="Rhea" id="RHEA:57760"/>
        <dbReference type="Rhea" id="RHEA-COMP:14273"/>
        <dbReference type="Rhea" id="RHEA-COMP:14990"/>
        <dbReference type="ChEBI" id="CHEBI:15377"/>
        <dbReference type="ChEBI" id="CHEBI:15378"/>
        <dbReference type="ChEBI" id="CHEBI:16526"/>
        <dbReference type="ChEBI" id="CHEBI:57287"/>
        <dbReference type="ChEBI" id="CHEBI:57327"/>
        <dbReference type="ChEBI" id="CHEBI:57384"/>
        <dbReference type="ChEBI" id="CHEBI:57783"/>
        <dbReference type="ChEBI" id="CHEBI:58349"/>
        <dbReference type="ChEBI" id="CHEBI:133301"/>
        <dbReference type="ChEBI" id="CHEBI:142260"/>
        <dbReference type="EC" id="2.3.1.292"/>
    </reaction>
</comment>
<dbReference type="FunFam" id="3.40.47.10:FF:000042">
    <property type="entry name" value="Polyketide synthase Pks13"/>
    <property type="match status" value="1"/>
</dbReference>
<dbReference type="InterPro" id="IPR029058">
    <property type="entry name" value="AB_hydrolase_fold"/>
</dbReference>
<evidence type="ECO:0000313" key="27">
    <source>
        <dbReference type="Proteomes" id="UP000196027"/>
    </source>
</evidence>
<evidence type="ECO:0000256" key="7">
    <source>
        <dbReference type="ARBA" id="ARBA00022679"/>
    </source>
</evidence>
<dbReference type="InterPro" id="IPR006162">
    <property type="entry name" value="Ppantetheine_attach_site"/>
</dbReference>
<dbReference type="SUPFAM" id="SSF55048">
    <property type="entry name" value="Probable ACP-binding domain of malonyl-CoA ACP transacylase"/>
    <property type="match status" value="1"/>
</dbReference>
<evidence type="ECO:0000256" key="10">
    <source>
        <dbReference type="ARBA" id="ARBA00023002"/>
    </source>
</evidence>
<keyword evidence="6" id="KW-0597">Phosphoprotein</keyword>
<keyword evidence="10" id="KW-0560">Oxidoreductase</keyword>
<dbReference type="InterPro" id="IPR057326">
    <property type="entry name" value="KR_dom"/>
</dbReference>
<evidence type="ECO:0000256" key="20">
    <source>
        <dbReference type="ARBA" id="ARBA00075053"/>
    </source>
</evidence>
<dbReference type="GO" id="GO:0004312">
    <property type="term" value="F:fatty acid synthase activity"/>
    <property type="evidence" value="ECO:0007669"/>
    <property type="project" value="TreeGrafter"/>
</dbReference>
<dbReference type="InterPro" id="IPR001227">
    <property type="entry name" value="Ac_transferase_dom_sf"/>
</dbReference>
<dbReference type="GO" id="GO:0006633">
    <property type="term" value="P:fatty acid biosynthetic process"/>
    <property type="evidence" value="ECO:0007669"/>
    <property type="project" value="UniProtKB-UniPathway"/>
</dbReference>
<comment type="function">
    <text evidence="17">Part of the PpsABCDE complex involved in the biosynthesis of the lipid core common to phthiocerols and phenolphthiocerols by successive additions of malonyl-CoA or methylmalonyl-CoA extender units. PpsA can accept as substrate the activated forms of either icosanoyl (C20), docosanoyl (C22) or lignoceroyl (C24) groups from FadD26, or a (4-hydroxyphenyl)-C17 or (4-hydroxyphenyl)-C19 fatty acyl from FadD29. PpsA initiates the biosynthesis and extends its substrate using a malonyl-CoA extender unit. The PpsB and PpsC proteins add the second and third malonyl-CoA extender units. PpsD adds an (R)-methylmalonyl unit and PpsE adds a second (R)-methylmalonyl unit. The incorporation of the methylmalonyl units results in formation of two branched methyl groups in the elongated product.</text>
</comment>
<comment type="catalytic activity">
    <reaction evidence="13">
        <text>17-(4-hydroxyphenyl)heptadecanoyl-[(phenol)carboxyphthiodiolenone synthase] + 2 (S)-methylmalonyl-CoA + 3 malonyl-CoA + 5 NADPH + 10 H(+) = C35-(phenol)carboxyphthiodiolenone-[(phenol)carboxyphthiodiolenone synthase] + 5 CO2 + 5 NADP(+) + 5 CoA + 2 H2O</text>
        <dbReference type="Rhea" id="RHEA:57756"/>
        <dbReference type="Rhea" id="RHEA-COMP:14272"/>
        <dbReference type="Rhea" id="RHEA-COMP:14989"/>
        <dbReference type="ChEBI" id="CHEBI:15377"/>
        <dbReference type="ChEBI" id="CHEBI:15378"/>
        <dbReference type="ChEBI" id="CHEBI:16526"/>
        <dbReference type="ChEBI" id="CHEBI:57287"/>
        <dbReference type="ChEBI" id="CHEBI:57327"/>
        <dbReference type="ChEBI" id="CHEBI:57384"/>
        <dbReference type="ChEBI" id="CHEBI:57783"/>
        <dbReference type="ChEBI" id="CHEBI:58349"/>
        <dbReference type="ChEBI" id="CHEBI:133300"/>
        <dbReference type="ChEBI" id="CHEBI:142259"/>
        <dbReference type="EC" id="2.3.1.292"/>
    </reaction>
</comment>
<dbReference type="GO" id="GO:0031177">
    <property type="term" value="F:phosphopantetheine binding"/>
    <property type="evidence" value="ECO:0007669"/>
    <property type="project" value="InterPro"/>
</dbReference>
<dbReference type="Proteomes" id="UP000196027">
    <property type="component" value="Chromosome"/>
</dbReference>
<proteinExistence type="inferred from homology"/>
<evidence type="ECO:0000256" key="11">
    <source>
        <dbReference type="ARBA" id="ARBA00023098"/>
    </source>
</evidence>
<dbReference type="SUPFAM" id="SSF47336">
    <property type="entry name" value="ACP-like"/>
    <property type="match status" value="1"/>
</dbReference>
<dbReference type="Pfam" id="PF02801">
    <property type="entry name" value="Ketoacyl-synt_C"/>
    <property type="match status" value="1"/>
</dbReference>
<evidence type="ECO:0000256" key="12">
    <source>
        <dbReference type="ARBA" id="ARBA00023268"/>
    </source>
</evidence>
<organism evidence="26 27">
    <name type="scientific">Oleiphilus messinensis</name>
    <dbReference type="NCBI Taxonomy" id="141451"/>
    <lineage>
        <taxon>Bacteria</taxon>
        <taxon>Pseudomonadati</taxon>
        <taxon>Pseudomonadota</taxon>
        <taxon>Gammaproteobacteria</taxon>
        <taxon>Oceanospirillales</taxon>
        <taxon>Oleiphilaceae</taxon>
        <taxon>Oleiphilus</taxon>
    </lineage>
</organism>
<comment type="cofactor">
    <cofactor evidence="2">
        <name>pantetheine 4'-phosphate</name>
        <dbReference type="ChEBI" id="CHEBI:47942"/>
    </cofactor>
</comment>
<dbReference type="SMART" id="SM00822">
    <property type="entry name" value="PKS_KR"/>
    <property type="match status" value="1"/>
</dbReference>
<dbReference type="GO" id="GO:0034081">
    <property type="term" value="C:polyketide synthase complex"/>
    <property type="evidence" value="ECO:0007669"/>
    <property type="project" value="UniProtKB-ARBA"/>
</dbReference>
<dbReference type="PANTHER" id="PTHR43775">
    <property type="entry name" value="FATTY ACID SYNTHASE"/>
    <property type="match status" value="1"/>
</dbReference>
<evidence type="ECO:0000256" key="8">
    <source>
        <dbReference type="ARBA" id="ARBA00022832"/>
    </source>
</evidence>
<feature type="domain" description="Ketosynthase family 3 (KS3)" evidence="25">
    <location>
        <begin position="11"/>
        <end position="437"/>
    </location>
</feature>
<dbReference type="InterPro" id="IPR018201">
    <property type="entry name" value="Ketoacyl_synth_AS"/>
</dbReference>
<dbReference type="GO" id="GO:0016491">
    <property type="term" value="F:oxidoreductase activity"/>
    <property type="evidence" value="ECO:0007669"/>
    <property type="project" value="UniProtKB-KW"/>
</dbReference>
<feature type="domain" description="Carrier" evidence="24">
    <location>
        <begin position="1912"/>
        <end position="1987"/>
    </location>
</feature>
<dbReference type="InterPro" id="IPR016035">
    <property type="entry name" value="Acyl_Trfase/lysoPLipase"/>
</dbReference>
<keyword evidence="8" id="KW-0276">Fatty acid metabolism</keyword>
<dbReference type="InterPro" id="IPR020841">
    <property type="entry name" value="PKS_Beta-ketoAc_synthase_dom"/>
</dbReference>
<evidence type="ECO:0000259" key="25">
    <source>
        <dbReference type="PROSITE" id="PS52004"/>
    </source>
</evidence>
<dbReference type="InterPro" id="IPR009081">
    <property type="entry name" value="PP-bd_ACP"/>
</dbReference>
<evidence type="ECO:0000256" key="4">
    <source>
        <dbReference type="ARBA" id="ARBA00006484"/>
    </source>
</evidence>
<dbReference type="Pfam" id="PF08242">
    <property type="entry name" value="Methyltransf_12"/>
    <property type="match status" value="1"/>
</dbReference>
<gene>
    <name evidence="26" type="ORF">OLMES_2678</name>
</gene>
<protein>
    <recommendedName>
        <fullName evidence="19">Phenolphthiocerol/phthiocerol polyketide synthase subunit E</fullName>
        <ecNumber evidence="18">2.3.1.292</ecNumber>
    </recommendedName>
    <alternativeName>
        <fullName evidence="21">(Phenol)carboxyphthiodiolenone synthase subunit E</fullName>
    </alternativeName>
    <alternativeName>
        <fullName evidence="22">Beta-ketoacyl-acyl-carrier-protein synthase I</fullName>
    </alternativeName>
    <alternativeName>
        <fullName evidence="20">Phthiocerol synthesis polyketide synthase type I PpsE</fullName>
    </alternativeName>
</protein>